<accession>A0A553HUM0</accession>
<evidence type="ECO:0000313" key="9">
    <source>
        <dbReference type="EMBL" id="TRX91627.1"/>
    </source>
</evidence>
<feature type="signal peptide" evidence="7">
    <location>
        <begin position="1"/>
        <end position="24"/>
    </location>
</feature>
<dbReference type="Pfam" id="PF02668">
    <property type="entry name" value="TauD"/>
    <property type="match status" value="1"/>
</dbReference>
<dbReference type="AlphaFoldDB" id="A0A553HUM0"/>
<evidence type="ECO:0000256" key="4">
    <source>
        <dbReference type="ARBA" id="ARBA00023002"/>
    </source>
</evidence>
<keyword evidence="10" id="KW-1185">Reference proteome</keyword>
<feature type="region of interest" description="Disordered" evidence="6">
    <location>
        <begin position="181"/>
        <end position="216"/>
    </location>
</feature>
<feature type="compositionally biased region" description="Low complexity" evidence="6">
    <location>
        <begin position="27"/>
        <end position="47"/>
    </location>
</feature>
<keyword evidence="5" id="KW-0408">Iron</keyword>
<dbReference type="SUPFAM" id="SSF51197">
    <property type="entry name" value="Clavaminate synthase-like"/>
    <property type="match status" value="1"/>
</dbReference>
<dbReference type="Gene3D" id="3.60.130.10">
    <property type="entry name" value="Clavaminate synthase-like"/>
    <property type="match status" value="1"/>
</dbReference>
<keyword evidence="4" id="KW-0560">Oxidoreductase</keyword>
<keyword evidence="2" id="KW-0479">Metal-binding</keyword>
<proteinExistence type="inferred from homology"/>
<feature type="compositionally biased region" description="Basic and acidic residues" evidence="6">
    <location>
        <begin position="294"/>
        <end position="309"/>
    </location>
</feature>
<organism evidence="9 10">
    <name type="scientific">Xylaria flabelliformis</name>
    <dbReference type="NCBI Taxonomy" id="2512241"/>
    <lineage>
        <taxon>Eukaryota</taxon>
        <taxon>Fungi</taxon>
        <taxon>Dikarya</taxon>
        <taxon>Ascomycota</taxon>
        <taxon>Pezizomycotina</taxon>
        <taxon>Sordariomycetes</taxon>
        <taxon>Xylariomycetidae</taxon>
        <taxon>Xylariales</taxon>
        <taxon>Xylariaceae</taxon>
        <taxon>Xylaria</taxon>
    </lineage>
</organism>
<sequence>MRISLSAVSALLLASSGPLALVSASANANAEAKPDTTPDSTPTKTTTRQVKPRQTTPNLLGSLYQLANAFDLRACIPAAIPLVTALPKIPPALIAGDAVSQALTQTTRELKDVCDFSITGSVGDTFTSFLPTWYSWYNRYSDRIASIVTKCSDASGLVRTVEAFETCPQVVAQITAASASASESESSTTTSTDVDTAVPIPTDQPSETTSPESPAAARETGFLGAAAAAAAGVIGASQKDKTGQLVSTSTLKLYDMSNNRRYADEITPYNGFYTRCCQAGNEGRSTTTRNGQGLEDKPVAKREKREDQKKRTKMPGLLEEPDFKTIEVKKLHPTFAAEVSGVNFDDVSEEQFSEILAAMTKYGVCVFRNTGLSDAAHVSFSERFGELDNIKRYLINGRKPRYAHLELFDAGNVNLEPTSGGEKPTPLDPSSARAHANRGNGLFHVDSSFNPRRASFSLLRAAQLPPPETGGDTLFADSRTAAEELDEELLAFLAGGDETDAGGKEGRGLVGVHSMAHSRKLGSPAFFTDLDPTQFPMTRHRILQRHEPSGRMNLYVGAHLHHIEDALPSDANWKSESEEIPDSWDLVQKLNAHATQEKYVISVPWHDPSDLIIWDNRAVLHRAGPGTFQGKYIRDLRRTTVHDDSSTAWGLNDPEMEFSGFFTPPPKLAA</sequence>
<dbReference type="InterPro" id="IPR051178">
    <property type="entry name" value="TfdA_dioxygenase"/>
</dbReference>
<evidence type="ECO:0000256" key="3">
    <source>
        <dbReference type="ARBA" id="ARBA00022964"/>
    </source>
</evidence>
<keyword evidence="7" id="KW-0732">Signal</keyword>
<evidence type="ECO:0000259" key="8">
    <source>
        <dbReference type="Pfam" id="PF02668"/>
    </source>
</evidence>
<gene>
    <name evidence="9" type="ORF">FHL15_007409</name>
</gene>
<dbReference type="Proteomes" id="UP000319160">
    <property type="component" value="Unassembled WGS sequence"/>
</dbReference>
<feature type="compositionally biased region" description="Low complexity" evidence="6">
    <location>
        <begin position="181"/>
        <end position="198"/>
    </location>
</feature>
<dbReference type="InterPro" id="IPR003819">
    <property type="entry name" value="TauD/TfdA-like"/>
</dbReference>
<dbReference type="GO" id="GO:0051213">
    <property type="term" value="F:dioxygenase activity"/>
    <property type="evidence" value="ECO:0007669"/>
    <property type="project" value="UniProtKB-KW"/>
</dbReference>
<evidence type="ECO:0000256" key="2">
    <source>
        <dbReference type="ARBA" id="ARBA00022723"/>
    </source>
</evidence>
<dbReference type="OrthoDB" id="5818554at2759"/>
<dbReference type="PANTHER" id="PTHR43779:SF3">
    <property type="entry name" value="(3R)-3-[(CARBOXYMETHYL)AMINO]FATTY ACID OXYGENASE_DECARBOXYLASE"/>
    <property type="match status" value="1"/>
</dbReference>
<feature type="domain" description="TauD/TfdA-like" evidence="8">
    <location>
        <begin position="327"/>
        <end position="640"/>
    </location>
</feature>
<keyword evidence="3" id="KW-0223">Dioxygenase</keyword>
<evidence type="ECO:0000313" key="10">
    <source>
        <dbReference type="Proteomes" id="UP000319160"/>
    </source>
</evidence>
<dbReference type="GO" id="GO:0046872">
    <property type="term" value="F:metal ion binding"/>
    <property type="evidence" value="ECO:0007669"/>
    <property type="project" value="UniProtKB-KW"/>
</dbReference>
<name>A0A553HUM0_9PEZI</name>
<reference evidence="10" key="1">
    <citation type="submission" date="2019-06" db="EMBL/GenBank/DDBJ databases">
        <title>Draft genome sequence of the griseofulvin-producing fungus Xylaria cubensis strain G536.</title>
        <authorList>
            <person name="Mead M.E."/>
            <person name="Raja H.A."/>
            <person name="Steenwyk J.L."/>
            <person name="Knowles S.L."/>
            <person name="Oberlies N.H."/>
            <person name="Rokas A."/>
        </authorList>
    </citation>
    <scope>NUCLEOTIDE SEQUENCE [LARGE SCALE GENOMIC DNA]</scope>
    <source>
        <strain evidence="10">G536</strain>
    </source>
</reference>
<feature type="compositionally biased region" description="Polar residues" evidence="6">
    <location>
        <begin position="203"/>
        <end position="212"/>
    </location>
</feature>
<evidence type="ECO:0000256" key="6">
    <source>
        <dbReference type="SAM" id="MobiDB-lite"/>
    </source>
</evidence>
<dbReference type="InterPro" id="IPR042098">
    <property type="entry name" value="TauD-like_sf"/>
</dbReference>
<evidence type="ECO:0000256" key="1">
    <source>
        <dbReference type="ARBA" id="ARBA00005896"/>
    </source>
</evidence>
<feature type="chain" id="PRO_5021957452" description="TauD/TfdA-like domain-containing protein" evidence="7">
    <location>
        <begin position="25"/>
        <end position="670"/>
    </location>
</feature>
<feature type="region of interest" description="Disordered" evidence="6">
    <location>
        <begin position="27"/>
        <end position="54"/>
    </location>
</feature>
<dbReference type="STRING" id="2512241.A0A553HUM0"/>
<comment type="similarity">
    <text evidence="1">Belongs to the TfdA dioxygenase family.</text>
</comment>
<comment type="caution">
    <text evidence="9">The sequence shown here is derived from an EMBL/GenBank/DDBJ whole genome shotgun (WGS) entry which is preliminary data.</text>
</comment>
<dbReference type="PANTHER" id="PTHR43779">
    <property type="entry name" value="DIOXYGENASE RV0097-RELATED"/>
    <property type="match status" value="1"/>
</dbReference>
<feature type="region of interest" description="Disordered" evidence="6">
    <location>
        <begin position="281"/>
        <end position="314"/>
    </location>
</feature>
<protein>
    <recommendedName>
        <fullName evidence="8">TauD/TfdA-like domain-containing protein</fullName>
    </recommendedName>
</protein>
<evidence type="ECO:0000256" key="5">
    <source>
        <dbReference type="ARBA" id="ARBA00023004"/>
    </source>
</evidence>
<dbReference type="EMBL" id="VFLP01000043">
    <property type="protein sequence ID" value="TRX91627.1"/>
    <property type="molecule type" value="Genomic_DNA"/>
</dbReference>
<evidence type="ECO:0000256" key="7">
    <source>
        <dbReference type="SAM" id="SignalP"/>
    </source>
</evidence>